<evidence type="ECO:0000256" key="7">
    <source>
        <dbReference type="ARBA" id="ARBA00022989"/>
    </source>
</evidence>
<sequence>MEIINHHICSIILVLAFFLDLLMGDPPPLPHPVRIIGKGITLLERCLRRPFSTPGQEKTAGMLLAVLVVLSVFLAAYLVEKWVLFSLKGLARLAGILFLVYLAASTIAAKELLKAGLRVIEAVKEGDMGRARIHLGMIVGRDVHGLEKKAILKAAMETLSENLSDGVIAPFFYFILGGLPLAMAYKAINTLDSMVGYRNEKYMNLGWASARLDDIANYIPARISGLLIALSSFLLYKSRMVCADSLRTMVRDGKRHPSPNSGYPEAALAGALGVSLGGPSTYNGILMEKPCIGQEKTADYLPPSFDAIRLVRLSSFTGFFLSLIILFLWELP</sequence>
<dbReference type="Pfam" id="PF03186">
    <property type="entry name" value="CobD_Cbib"/>
    <property type="match status" value="1"/>
</dbReference>
<evidence type="ECO:0000256" key="4">
    <source>
        <dbReference type="ARBA" id="ARBA00022475"/>
    </source>
</evidence>
<dbReference type="GO" id="GO:0015420">
    <property type="term" value="F:ABC-type vitamin B12 transporter activity"/>
    <property type="evidence" value="ECO:0007669"/>
    <property type="project" value="UniProtKB-UniRule"/>
</dbReference>
<organism evidence="10 11">
    <name type="scientific">Syntrophorhabdus aromaticivorans</name>
    <dbReference type="NCBI Taxonomy" id="328301"/>
    <lineage>
        <taxon>Bacteria</taxon>
        <taxon>Pseudomonadati</taxon>
        <taxon>Thermodesulfobacteriota</taxon>
        <taxon>Syntrophorhabdia</taxon>
        <taxon>Syntrophorhabdales</taxon>
        <taxon>Syntrophorhabdaceae</taxon>
        <taxon>Syntrophorhabdus</taxon>
    </lineage>
</organism>
<evidence type="ECO:0000256" key="1">
    <source>
        <dbReference type="ARBA" id="ARBA00004651"/>
    </source>
</evidence>
<keyword evidence="8 9" id="KW-0472">Membrane</keyword>
<feature type="transmembrane region" description="Helical" evidence="9">
    <location>
        <begin position="59"/>
        <end position="78"/>
    </location>
</feature>
<comment type="similarity">
    <text evidence="3 9">Belongs to the CobD/CbiB family.</text>
</comment>
<dbReference type="NCBIfam" id="TIGR00380">
    <property type="entry name" value="cobal_cbiB"/>
    <property type="match status" value="1"/>
</dbReference>
<comment type="subcellular location">
    <subcellularLocation>
        <location evidence="1 9">Cell membrane</location>
        <topology evidence="1 9">Multi-pass membrane protein</topology>
    </subcellularLocation>
</comment>
<keyword evidence="6 9" id="KW-0812">Transmembrane</keyword>
<feature type="transmembrane region" description="Helical" evidence="9">
    <location>
        <begin position="167"/>
        <end position="188"/>
    </location>
</feature>
<comment type="caution">
    <text evidence="10">The sequence shown here is derived from an EMBL/GenBank/DDBJ whole genome shotgun (WGS) entry which is preliminary data.</text>
</comment>
<dbReference type="Proteomes" id="UP000777265">
    <property type="component" value="Unassembled WGS sequence"/>
</dbReference>
<gene>
    <name evidence="9 10" type="primary">cobD</name>
    <name evidence="10" type="ORF">GXY80_13700</name>
</gene>
<proteinExistence type="inferred from homology"/>
<reference evidence="10" key="2">
    <citation type="submission" date="2020-01" db="EMBL/GenBank/DDBJ databases">
        <authorList>
            <person name="Campanaro S."/>
        </authorList>
    </citation>
    <scope>NUCLEOTIDE SEQUENCE</scope>
    <source>
        <strain evidence="10">AS06rmzACSIP_7</strain>
    </source>
</reference>
<dbReference type="InterPro" id="IPR004485">
    <property type="entry name" value="Cobalamin_biosynth_CobD/CbiB"/>
</dbReference>
<evidence type="ECO:0000256" key="3">
    <source>
        <dbReference type="ARBA" id="ARBA00006263"/>
    </source>
</evidence>
<keyword evidence="5 9" id="KW-0169">Cobalamin biosynthesis</keyword>
<evidence type="ECO:0000256" key="9">
    <source>
        <dbReference type="HAMAP-Rule" id="MF_00024"/>
    </source>
</evidence>
<comment type="pathway">
    <text evidence="2 9">Cofactor biosynthesis; adenosylcobalamin biosynthesis.</text>
</comment>
<feature type="transmembrane region" description="Helical" evidence="9">
    <location>
        <begin position="90"/>
        <end position="109"/>
    </location>
</feature>
<evidence type="ECO:0000313" key="11">
    <source>
        <dbReference type="Proteomes" id="UP000777265"/>
    </source>
</evidence>
<evidence type="ECO:0000256" key="2">
    <source>
        <dbReference type="ARBA" id="ARBA00004953"/>
    </source>
</evidence>
<feature type="transmembrane region" description="Helical" evidence="9">
    <location>
        <begin position="310"/>
        <end position="329"/>
    </location>
</feature>
<dbReference type="PANTHER" id="PTHR34308">
    <property type="entry name" value="COBALAMIN BIOSYNTHESIS PROTEIN CBIB"/>
    <property type="match status" value="1"/>
</dbReference>
<accession>A0A971M631</accession>
<dbReference type="GO" id="GO:0009236">
    <property type="term" value="P:cobalamin biosynthetic process"/>
    <property type="evidence" value="ECO:0007669"/>
    <property type="project" value="UniProtKB-UniRule"/>
</dbReference>
<comment type="caution">
    <text evidence="9">Lacks conserved residue(s) required for the propagation of feature annotation.</text>
</comment>
<comment type="function">
    <text evidence="9">Converts cobyric acid to cobinamide by the addition of aminopropanol on the F carboxylic group.</text>
</comment>
<dbReference type="GO" id="GO:0005886">
    <property type="term" value="C:plasma membrane"/>
    <property type="evidence" value="ECO:0007669"/>
    <property type="project" value="UniProtKB-SubCell"/>
</dbReference>
<dbReference type="HAMAP" id="MF_00024">
    <property type="entry name" value="CobD_CbiB"/>
    <property type="match status" value="1"/>
</dbReference>
<evidence type="ECO:0000256" key="6">
    <source>
        <dbReference type="ARBA" id="ARBA00022692"/>
    </source>
</evidence>
<dbReference type="GO" id="GO:0048472">
    <property type="term" value="F:threonine-phosphate decarboxylase activity"/>
    <property type="evidence" value="ECO:0007669"/>
    <property type="project" value="InterPro"/>
</dbReference>
<keyword evidence="7 9" id="KW-1133">Transmembrane helix</keyword>
<dbReference type="AlphaFoldDB" id="A0A971M631"/>
<dbReference type="PANTHER" id="PTHR34308:SF1">
    <property type="entry name" value="COBALAMIN BIOSYNTHESIS PROTEIN CBIB"/>
    <property type="match status" value="1"/>
</dbReference>
<dbReference type="EMBL" id="JAAYEE010000257">
    <property type="protein sequence ID" value="NLW36510.1"/>
    <property type="molecule type" value="Genomic_DNA"/>
</dbReference>
<evidence type="ECO:0000256" key="5">
    <source>
        <dbReference type="ARBA" id="ARBA00022573"/>
    </source>
</evidence>
<protein>
    <recommendedName>
        <fullName evidence="9">Cobalamin biosynthesis protein CobD</fullName>
    </recommendedName>
</protein>
<name>A0A971M631_9BACT</name>
<evidence type="ECO:0000313" key="10">
    <source>
        <dbReference type="EMBL" id="NLW36510.1"/>
    </source>
</evidence>
<keyword evidence="4 9" id="KW-1003">Cell membrane</keyword>
<evidence type="ECO:0000256" key="8">
    <source>
        <dbReference type="ARBA" id="ARBA00023136"/>
    </source>
</evidence>
<reference evidence="10" key="1">
    <citation type="journal article" date="2020" name="Biotechnol. Biofuels">
        <title>New insights from the biogas microbiome by comprehensive genome-resolved metagenomics of nearly 1600 species originating from multiple anaerobic digesters.</title>
        <authorList>
            <person name="Campanaro S."/>
            <person name="Treu L."/>
            <person name="Rodriguez-R L.M."/>
            <person name="Kovalovszki A."/>
            <person name="Ziels R.M."/>
            <person name="Maus I."/>
            <person name="Zhu X."/>
            <person name="Kougias P.G."/>
            <person name="Basile A."/>
            <person name="Luo G."/>
            <person name="Schluter A."/>
            <person name="Konstantinidis K.T."/>
            <person name="Angelidaki I."/>
        </authorList>
    </citation>
    <scope>NUCLEOTIDE SEQUENCE</scope>
    <source>
        <strain evidence="10">AS06rmzACSIP_7</strain>
    </source>
</reference>